<dbReference type="Gene3D" id="3.90.1150.10">
    <property type="entry name" value="Aspartate Aminotransferase, domain 1"/>
    <property type="match status" value="1"/>
</dbReference>
<name>A0ABW9G744_9GAMM</name>
<organism evidence="5 6">
    <name type="scientific">Celerinatantimonas yamalensis</name>
    <dbReference type="NCBI Taxonomy" id="559956"/>
    <lineage>
        <taxon>Bacteria</taxon>
        <taxon>Pseudomonadati</taxon>
        <taxon>Pseudomonadota</taxon>
        <taxon>Gammaproteobacteria</taxon>
        <taxon>Celerinatantimonadaceae</taxon>
        <taxon>Celerinatantimonas</taxon>
    </lineage>
</organism>
<dbReference type="InterPro" id="IPR015422">
    <property type="entry name" value="PyrdxlP-dep_Trfase_small"/>
</dbReference>
<dbReference type="InterPro" id="IPR004839">
    <property type="entry name" value="Aminotransferase_I/II_large"/>
</dbReference>
<gene>
    <name evidence="5" type="primary">cqsA</name>
    <name evidence="5" type="ORF">ABUE30_09490</name>
</gene>
<dbReference type="EMBL" id="JBEQCT010000003">
    <property type="protein sequence ID" value="MFM2485292.1"/>
    <property type="molecule type" value="Genomic_DNA"/>
</dbReference>
<dbReference type="InterPro" id="IPR015424">
    <property type="entry name" value="PyrdxlP-dep_Trfase"/>
</dbReference>
<dbReference type="PANTHER" id="PTHR13693:SF100">
    <property type="entry name" value="8-AMINO-7-OXONONANOATE SYNTHASE"/>
    <property type="match status" value="1"/>
</dbReference>
<dbReference type="Gene3D" id="3.40.640.10">
    <property type="entry name" value="Type I PLP-dependent aspartate aminotransferase-like (Major domain)"/>
    <property type="match status" value="1"/>
</dbReference>
<evidence type="ECO:0000256" key="1">
    <source>
        <dbReference type="ARBA" id="ARBA00001933"/>
    </source>
</evidence>
<keyword evidence="3" id="KW-0663">Pyridoxal phosphate</keyword>
<comment type="cofactor">
    <cofactor evidence="1">
        <name>pyridoxal 5'-phosphate</name>
        <dbReference type="ChEBI" id="CHEBI:597326"/>
    </cofactor>
</comment>
<dbReference type="Proteomes" id="UP001629953">
    <property type="component" value="Unassembled WGS sequence"/>
</dbReference>
<evidence type="ECO:0000256" key="3">
    <source>
        <dbReference type="ARBA" id="ARBA00022898"/>
    </source>
</evidence>
<proteinExistence type="predicted"/>
<comment type="caution">
    <text evidence="5">The sequence shown here is derived from an EMBL/GenBank/DDBJ whole genome shotgun (WGS) entry which is preliminary data.</text>
</comment>
<reference evidence="5 6" key="1">
    <citation type="journal article" date="2013" name="Int. J. Syst. Evol. Microbiol.">
        <title>Celerinatantimonas yamalensis sp. nov., a cold-adapted diazotrophic bacterium from a cold permafrost brine.</title>
        <authorList>
            <person name="Shcherbakova V."/>
            <person name="Chuvilskaya N."/>
            <person name="Rivkina E."/>
            <person name="Demidov N."/>
            <person name="Uchaeva V."/>
            <person name="Suetin S."/>
            <person name="Suzina N."/>
            <person name="Gilichinsky D."/>
        </authorList>
    </citation>
    <scope>NUCLEOTIDE SEQUENCE [LARGE SCALE GENOMIC DNA]</scope>
    <source>
        <strain evidence="5 6">C7</strain>
    </source>
</reference>
<evidence type="ECO:0000313" key="5">
    <source>
        <dbReference type="EMBL" id="MFM2485292.1"/>
    </source>
</evidence>
<dbReference type="PANTHER" id="PTHR13693">
    <property type="entry name" value="CLASS II AMINOTRANSFERASE/8-AMINO-7-OXONONANOATE SYNTHASE"/>
    <property type="match status" value="1"/>
</dbReference>
<sequence>MSYTKELPDFIQSRIDFYVDDLIKANKNGKHLVLGQRPKPNDIVLQSNDYLCLANDQQIRARLQRSLETTQDSILMSAIFLQDEQSKPTLERDLAEFVHFDHCLLSQSGWNANTSLLQAVCAPDSHVYIDFFAHMSIWEGARYAKAQTHSFVHNNCDHLRKLIQRYGPGVIAVDAVYSTIGTLAPLAELVAIAKEYDCALMVDESHSLGVYGESGRGLVAQLGLSKEVDFMTASLAKTFAYRAGVIWTNNNAAQCIPFVSYPAIFSSTMLPYELEVLDETLQVIRQADHKRKVLFEKADNLRMGLRDLGVNVKSQSQIISLDTSDERNTEEVRDYLESHGVFGAVFCRPATTKKHNIMRFSVNSSLNNQQIDHMLAVCHDAMNKHHLVIR</sequence>
<dbReference type="RefSeq" id="WP_408623504.1">
    <property type="nucleotide sequence ID" value="NZ_JBEQCT010000003.1"/>
</dbReference>
<dbReference type="Pfam" id="PF00155">
    <property type="entry name" value="Aminotran_1_2"/>
    <property type="match status" value="1"/>
</dbReference>
<protein>
    <submittedName>
        <fullName evidence="5">Alpha-hydroxyketone-type quorum-sensing autoinducer synthase</fullName>
    </submittedName>
</protein>
<accession>A0ABW9G744</accession>
<keyword evidence="2" id="KW-0808">Transferase</keyword>
<dbReference type="InterPro" id="IPR015421">
    <property type="entry name" value="PyrdxlP-dep_Trfase_major"/>
</dbReference>
<dbReference type="SUPFAM" id="SSF53383">
    <property type="entry name" value="PLP-dependent transferases"/>
    <property type="match status" value="1"/>
</dbReference>
<dbReference type="NCBIfam" id="NF005526">
    <property type="entry name" value="PRK07179.1"/>
    <property type="match status" value="1"/>
</dbReference>
<evidence type="ECO:0000256" key="2">
    <source>
        <dbReference type="ARBA" id="ARBA00022679"/>
    </source>
</evidence>
<dbReference type="InterPro" id="IPR050087">
    <property type="entry name" value="AON_synthase_class-II"/>
</dbReference>
<keyword evidence="6" id="KW-1185">Reference proteome</keyword>
<evidence type="ECO:0000313" key="6">
    <source>
        <dbReference type="Proteomes" id="UP001629953"/>
    </source>
</evidence>
<evidence type="ECO:0000259" key="4">
    <source>
        <dbReference type="Pfam" id="PF00155"/>
    </source>
</evidence>
<feature type="domain" description="Aminotransferase class I/classII large" evidence="4">
    <location>
        <begin position="42"/>
        <end position="375"/>
    </location>
</feature>